<protein>
    <submittedName>
        <fullName evidence="6">Transcriptional regulator, TetR family</fullName>
    </submittedName>
</protein>
<sequence>MRDDTERTPGPGRARRADAERTVRAILAAAERVLSQEPGATMERIAAEAGVARTTVHRRFATREDLVSSLTVLAAQQLEAAVLAGRPESAPPLVALHEVTANVLRIKRTWSFAMGVHSEHPEVMRVHTDTRARCVALFRRARDAGAVRSDVDPDWASRVYYGLIQAAAEDLAEEPTPAELDAAAARVVDTLFTGVGAGGGTPHRSG</sequence>
<keyword evidence="2 4" id="KW-0238">DNA-binding</keyword>
<comment type="caution">
    <text evidence="6">The sequence shown here is derived from an EMBL/GenBank/DDBJ whole genome shotgun (WGS) entry which is preliminary data.</text>
</comment>
<feature type="DNA-binding region" description="H-T-H motif" evidence="4">
    <location>
        <begin position="41"/>
        <end position="60"/>
    </location>
</feature>
<dbReference type="Pfam" id="PF00440">
    <property type="entry name" value="TetR_N"/>
    <property type="match status" value="1"/>
</dbReference>
<evidence type="ECO:0000313" key="6">
    <source>
        <dbReference type="EMBL" id="MCP2331369.1"/>
    </source>
</evidence>
<reference evidence="6 7" key="1">
    <citation type="submission" date="2013-07" db="EMBL/GenBank/DDBJ databases">
        <authorList>
            <consortium name="DOE Joint Genome Institute"/>
            <person name="Reeve W."/>
            <person name="Huntemann M."/>
            <person name="Han J."/>
            <person name="Chen A."/>
            <person name="Kyrpides N."/>
            <person name="Mavromatis K."/>
            <person name="Markowitz V."/>
            <person name="Palaniappan K."/>
            <person name="Ivanova N."/>
            <person name="Schaumberg A."/>
            <person name="Pati A."/>
            <person name="Liolios K."/>
            <person name="Nordberg H.P."/>
            <person name="Cantor M.N."/>
            <person name="Hua S.X."/>
            <person name="Woyke T."/>
        </authorList>
    </citation>
    <scope>NUCLEOTIDE SEQUENCE [LARGE SCALE GENOMIC DNA]</scope>
    <source>
        <strain evidence="6 7">DSM 43889</strain>
    </source>
</reference>
<dbReference type="SUPFAM" id="SSF46689">
    <property type="entry name" value="Homeodomain-like"/>
    <property type="match status" value="1"/>
</dbReference>
<name>A0ABT1JGG5_ACTCY</name>
<dbReference type="PANTHER" id="PTHR30055:SF234">
    <property type="entry name" value="HTH-TYPE TRANSCRIPTIONAL REGULATOR BETI"/>
    <property type="match status" value="1"/>
</dbReference>
<dbReference type="Proteomes" id="UP000791080">
    <property type="component" value="Unassembled WGS sequence"/>
</dbReference>
<dbReference type="InterPro" id="IPR009057">
    <property type="entry name" value="Homeodomain-like_sf"/>
</dbReference>
<evidence type="ECO:0000256" key="3">
    <source>
        <dbReference type="ARBA" id="ARBA00023163"/>
    </source>
</evidence>
<keyword evidence="3" id="KW-0804">Transcription</keyword>
<dbReference type="SUPFAM" id="SSF48498">
    <property type="entry name" value="Tetracyclin repressor-like, C-terminal domain"/>
    <property type="match status" value="1"/>
</dbReference>
<organism evidence="6 7">
    <name type="scientific">Actinoalloteichus caeruleus DSM 43889</name>
    <dbReference type="NCBI Taxonomy" id="1120930"/>
    <lineage>
        <taxon>Bacteria</taxon>
        <taxon>Bacillati</taxon>
        <taxon>Actinomycetota</taxon>
        <taxon>Actinomycetes</taxon>
        <taxon>Pseudonocardiales</taxon>
        <taxon>Pseudonocardiaceae</taxon>
        <taxon>Actinoalloteichus</taxon>
        <taxon>Actinoalloteichus cyanogriseus</taxon>
    </lineage>
</organism>
<dbReference type="InterPro" id="IPR050109">
    <property type="entry name" value="HTH-type_TetR-like_transc_reg"/>
</dbReference>
<dbReference type="EMBL" id="AUBJ02000001">
    <property type="protein sequence ID" value="MCP2331369.1"/>
    <property type="molecule type" value="Genomic_DNA"/>
</dbReference>
<keyword evidence="1" id="KW-0805">Transcription regulation</keyword>
<dbReference type="PANTHER" id="PTHR30055">
    <property type="entry name" value="HTH-TYPE TRANSCRIPTIONAL REGULATOR RUTR"/>
    <property type="match status" value="1"/>
</dbReference>
<evidence type="ECO:0000256" key="2">
    <source>
        <dbReference type="ARBA" id="ARBA00023125"/>
    </source>
</evidence>
<evidence type="ECO:0000313" key="7">
    <source>
        <dbReference type="Proteomes" id="UP000791080"/>
    </source>
</evidence>
<gene>
    <name evidence="6" type="ORF">G443_001639</name>
</gene>
<evidence type="ECO:0000256" key="4">
    <source>
        <dbReference type="PROSITE-ProRule" id="PRU00335"/>
    </source>
</evidence>
<evidence type="ECO:0000259" key="5">
    <source>
        <dbReference type="PROSITE" id="PS50977"/>
    </source>
</evidence>
<dbReference type="InterPro" id="IPR036271">
    <property type="entry name" value="Tet_transcr_reg_TetR-rel_C_sf"/>
</dbReference>
<dbReference type="PROSITE" id="PS50977">
    <property type="entry name" value="HTH_TETR_2"/>
    <property type="match status" value="1"/>
</dbReference>
<evidence type="ECO:0000256" key="1">
    <source>
        <dbReference type="ARBA" id="ARBA00023015"/>
    </source>
</evidence>
<dbReference type="Gene3D" id="1.10.357.10">
    <property type="entry name" value="Tetracycline Repressor, domain 2"/>
    <property type="match status" value="1"/>
</dbReference>
<proteinExistence type="predicted"/>
<keyword evidence="7" id="KW-1185">Reference proteome</keyword>
<dbReference type="InterPro" id="IPR001647">
    <property type="entry name" value="HTH_TetR"/>
</dbReference>
<reference evidence="6 7" key="2">
    <citation type="submission" date="2022-06" db="EMBL/GenBank/DDBJ databases">
        <title>Genomic Encyclopedia of Type Strains, Phase I: the one thousand microbial genomes (KMG-I) project.</title>
        <authorList>
            <person name="Kyrpides N."/>
        </authorList>
    </citation>
    <scope>NUCLEOTIDE SEQUENCE [LARGE SCALE GENOMIC DNA]</scope>
    <source>
        <strain evidence="6 7">DSM 43889</strain>
    </source>
</reference>
<dbReference type="RefSeq" id="WP_026420717.1">
    <property type="nucleotide sequence ID" value="NZ_AUBJ02000001.1"/>
</dbReference>
<accession>A0ABT1JGG5</accession>
<feature type="domain" description="HTH tetR-type" evidence="5">
    <location>
        <begin position="20"/>
        <end position="78"/>
    </location>
</feature>